<evidence type="ECO:0000313" key="2">
    <source>
        <dbReference type="Proteomes" id="UP001139408"/>
    </source>
</evidence>
<dbReference type="AlphaFoldDB" id="A0A9X1ZIA6"/>
<comment type="caution">
    <text evidence="1">The sequence shown here is derived from an EMBL/GenBank/DDBJ whole genome shotgun (WGS) entry which is preliminary data.</text>
</comment>
<dbReference type="EMBL" id="JAKILJ010000060">
    <property type="protein sequence ID" value="MCL1107428.1"/>
    <property type="molecule type" value="Genomic_DNA"/>
</dbReference>
<organism evidence="1 2">
    <name type="scientific">Shewanella algicola</name>
    <dbReference type="NCBI Taxonomy" id="640633"/>
    <lineage>
        <taxon>Bacteria</taxon>
        <taxon>Pseudomonadati</taxon>
        <taxon>Pseudomonadota</taxon>
        <taxon>Gammaproteobacteria</taxon>
        <taxon>Alteromonadales</taxon>
        <taxon>Shewanellaceae</taxon>
        <taxon>Shewanella</taxon>
    </lineage>
</organism>
<dbReference type="RefSeq" id="WP_188926844.1">
    <property type="nucleotide sequence ID" value="NZ_BMQI01000059.1"/>
</dbReference>
<reference evidence="1" key="1">
    <citation type="submission" date="2022-01" db="EMBL/GenBank/DDBJ databases">
        <title>Whole genome-based taxonomy of the Shewanellaceae.</title>
        <authorList>
            <person name="Martin-Rodriguez A.J."/>
        </authorList>
    </citation>
    <scope>NUCLEOTIDE SEQUENCE</scope>
    <source>
        <strain evidence="1">DSM 23803</strain>
    </source>
</reference>
<accession>A0A9X1ZIA6</accession>
<evidence type="ECO:0000313" key="1">
    <source>
        <dbReference type="EMBL" id="MCL1107428.1"/>
    </source>
</evidence>
<protein>
    <submittedName>
        <fullName evidence="1">Uncharacterized protein</fullName>
    </submittedName>
</protein>
<dbReference type="Proteomes" id="UP001139408">
    <property type="component" value="Unassembled WGS sequence"/>
</dbReference>
<keyword evidence="2" id="KW-1185">Reference proteome</keyword>
<sequence length="172" mass="20643">MPTQKYVPPQWQYDYGDPKGKRMRLLSIDEAKLASNLLSKHIRFSNGSIQPERYKPNFRKHMDYADKIWLSVSRAIRNISSLPENDVHHHEMDSLNQDLQLIFSDAGWRWIRKEISQLKKREKKYRFELSADLTDQIKAIMVREGLKKFDDVIDFLIQYDKEEQFKLKKQQN</sequence>
<proteinExistence type="predicted"/>
<name>A0A9X1ZIA6_9GAMM</name>
<gene>
    <name evidence="1" type="ORF">L2749_19615</name>
</gene>